<accession>A0A0D8X9W4</accession>
<dbReference type="Pfam" id="PF00105">
    <property type="entry name" value="zf-C4"/>
    <property type="match status" value="1"/>
</dbReference>
<dbReference type="SUPFAM" id="SSF48508">
    <property type="entry name" value="Nuclear receptor ligand-binding domain"/>
    <property type="match status" value="1"/>
</dbReference>
<dbReference type="Gene3D" id="3.30.50.10">
    <property type="entry name" value="Erythroid Transcription Factor GATA-1, subunit A"/>
    <property type="match status" value="1"/>
</dbReference>
<evidence type="ECO:0000256" key="2">
    <source>
        <dbReference type="ARBA" id="ARBA00022723"/>
    </source>
</evidence>
<dbReference type="InterPro" id="IPR013088">
    <property type="entry name" value="Znf_NHR/GATA"/>
</dbReference>
<reference evidence="12" key="2">
    <citation type="journal article" date="2016" name="Sci. Rep.">
        <title>Dictyocaulus viviparus genome, variome and transcriptome elucidate lungworm biology and support future intervention.</title>
        <authorList>
            <person name="McNulty S.N."/>
            <person name="Strube C."/>
            <person name="Rosa B.A."/>
            <person name="Martin J.C."/>
            <person name="Tyagi R."/>
            <person name="Choi Y.J."/>
            <person name="Wang Q."/>
            <person name="Hallsworth Pepin K."/>
            <person name="Zhang X."/>
            <person name="Ozersky P."/>
            <person name="Wilson R.K."/>
            <person name="Sternberg P.W."/>
            <person name="Gasser R.B."/>
            <person name="Mitreva M."/>
        </authorList>
    </citation>
    <scope>NUCLEOTIDE SEQUENCE [LARGE SCALE GENOMIC DNA]</scope>
    <source>
        <strain evidence="12">HannoverDv2000</strain>
    </source>
</reference>
<evidence type="ECO:0000256" key="3">
    <source>
        <dbReference type="ARBA" id="ARBA00022771"/>
    </source>
</evidence>
<dbReference type="Proteomes" id="UP000053766">
    <property type="component" value="Unassembled WGS sequence"/>
</dbReference>
<gene>
    <name evidence="11" type="ORF">DICVIV_13621</name>
</gene>
<feature type="domain" description="Nuclear receptor" evidence="10">
    <location>
        <begin position="2"/>
        <end position="80"/>
    </location>
</feature>
<dbReference type="EMBL" id="KN717225">
    <property type="protein sequence ID" value="KJH40424.1"/>
    <property type="molecule type" value="Genomic_DNA"/>
</dbReference>
<evidence type="ECO:0000256" key="9">
    <source>
        <dbReference type="ARBA" id="ARBA00023242"/>
    </source>
</evidence>
<dbReference type="OrthoDB" id="5789759at2759"/>
<keyword evidence="4" id="KW-0862">Zinc</keyword>
<dbReference type="InterPro" id="IPR051152">
    <property type="entry name" value="C.elegans_Orphan_NR"/>
</dbReference>
<dbReference type="GO" id="GO:0008270">
    <property type="term" value="F:zinc ion binding"/>
    <property type="evidence" value="ECO:0007669"/>
    <property type="project" value="UniProtKB-KW"/>
</dbReference>
<dbReference type="SMART" id="SM00399">
    <property type="entry name" value="ZnF_C4"/>
    <property type="match status" value="1"/>
</dbReference>
<dbReference type="GO" id="GO:0003700">
    <property type="term" value="F:DNA-binding transcription factor activity"/>
    <property type="evidence" value="ECO:0007669"/>
    <property type="project" value="InterPro"/>
</dbReference>
<dbReference type="PANTHER" id="PTHR45680:SF23">
    <property type="entry name" value="NUCLEAR HORMONE RECEPTOR FAMILY"/>
    <property type="match status" value="1"/>
</dbReference>
<evidence type="ECO:0000259" key="10">
    <source>
        <dbReference type="PROSITE" id="PS51030"/>
    </source>
</evidence>
<sequence length="330" mass="37446">MSSLCVVCEMSSNGLHFGVSCCRACAAFFRRTLSLKLKYKCRFSGTCEVIQTSFEHSYSVVQIGGCQENSLSLKASISSTGSNQSYSPCSPPQSVHQSLAMVGNNNYSINATTLNGNTTTAKFDLYSNAQMILKSKIDALFDTLLTLLPAVQPLLFAPDHRYVNIDEGQEIMARLIPNFTAKLFTQYNYNVYPHSIALSVSQQAMIAYTNYSQHWPECVSDTTDEVNIMDVERFLHDTYIEIEYFARFAMSLQPFSQLPKDQKPAYFSEIVFIVAVVSKLLALLMKPSHDLYRELVTYPFKRLKPNEFELLYMVICCMWNVKRTLLNRLN</sequence>
<dbReference type="PROSITE" id="PS51030">
    <property type="entry name" value="NUCLEAR_REC_DBD_2"/>
    <property type="match status" value="1"/>
</dbReference>
<evidence type="ECO:0000256" key="1">
    <source>
        <dbReference type="ARBA" id="ARBA00005993"/>
    </source>
</evidence>
<keyword evidence="6" id="KW-0238">DNA-binding</keyword>
<name>A0A0D8X9W4_DICVI</name>
<keyword evidence="7" id="KW-0804">Transcription</keyword>
<dbReference type="SUPFAM" id="SSF57716">
    <property type="entry name" value="Glucocorticoid receptor-like (DNA-binding domain)"/>
    <property type="match status" value="1"/>
</dbReference>
<evidence type="ECO:0000256" key="4">
    <source>
        <dbReference type="ARBA" id="ARBA00022833"/>
    </source>
</evidence>
<keyword evidence="2" id="KW-0479">Metal-binding</keyword>
<keyword evidence="3" id="KW-0863">Zinc-finger</keyword>
<keyword evidence="9" id="KW-0539">Nucleus</keyword>
<evidence type="ECO:0000256" key="8">
    <source>
        <dbReference type="ARBA" id="ARBA00023170"/>
    </source>
</evidence>
<dbReference type="PANTHER" id="PTHR45680">
    <property type="entry name" value="NUCLEAR HORMONE RECEPTOR FAMILY"/>
    <property type="match status" value="1"/>
</dbReference>
<keyword evidence="5" id="KW-0805">Transcription regulation</keyword>
<evidence type="ECO:0000256" key="5">
    <source>
        <dbReference type="ARBA" id="ARBA00023015"/>
    </source>
</evidence>
<evidence type="ECO:0000256" key="7">
    <source>
        <dbReference type="ARBA" id="ARBA00023163"/>
    </source>
</evidence>
<protein>
    <submittedName>
        <fullName evidence="11">Zinc finger, C4 type</fullName>
    </submittedName>
</protein>
<keyword evidence="8" id="KW-0675">Receptor</keyword>
<evidence type="ECO:0000313" key="12">
    <source>
        <dbReference type="Proteomes" id="UP000053766"/>
    </source>
</evidence>
<dbReference type="InterPro" id="IPR001628">
    <property type="entry name" value="Znf_hrmn_rcpt"/>
</dbReference>
<evidence type="ECO:0000313" key="11">
    <source>
        <dbReference type="EMBL" id="KJH40424.1"/>
    </source>
</evidence>
<dbReference type="GO" id="GO:0043565">
    <property type="term" value="F:sequence-specific DNA binding"/>
    <property type="evidence" value="ECO:0007669"/>
    <property type="project" value="InterPro"/>
</dbReference>
<dbReference type="STRING" id="29172.A0A0D8X9W4"/>
<organism evidence="11 12">
    <name type="scientific">Dictyocaulus viviparus</name>
    <name type="common">Bovine lungworm</name>
    <dbReference type="NCBI Taxonomy" id="29172"/>
    <lineage>
        <taxon>Eukaryota</taxon>
        <taxon>Metazoa</taxon>
        <taxon>Ecdysozoa</taxon>
        <taxon>Nematoda</taxon>
        <taxon>Chromadorea</taxon>
        <taxon>Rhabditida</taxon>
        <taxon>Rhabditina</taxon>
        <taxon>Rhabditomorpha</taxon>
        <taxon>Strongyloidea</taxon>
        <taxon>Metastrongylidae</taxon>
        <taxon>Dictyocaulus</taxon>
    </lineage>
</organism>
<proteinExistence type="inferred from homology"/>
<dbReference type="AlphaFoldDB" id="A0A0D8X9W4"/>
<comment type="similarity">
    <text evidence="1">Belongs to the nuclear hormone receptor family.</text>
</comment>
<reference evidence="11 12" key="1">
    <citation type="submission" date="2013-11" db="EMBL/GenBank/DDBJ databases">
        <title>Draft genome of the bovine lungworm Dictyocaulus viviparus.</title>
        <authorList>
            <person name="Mitreva M."/>
        </authorList>
    </citation>
    <scope>NUCLEOTIDE SEQUENCE [LARGE SCALE GENOMIC DNA]</scope>
    <source>
        <strain evidence="11 12">HannoverDv2000</strain>
    </source>
</reference>
<keyword evidence="12" id="KW-1185">Reference proteome</keyword>
<dbReference type="InterPro" id="IPR035500">
    <property type="entry name" value="NHR-like_dom_sf"/>
</dbReference>
<evidence type="ECO:0000256" key="6">
    <source>
        <dbReference type="ARBA" id="ARBA00023125"/>
    </source>
</evidence>